<keyword evidence="2" id="KW-1185">Reference proteome</keyword>
<comment type="caution">
    <text evidence="1">The sequence shown here is derived from an EMBL/GenBank/DDBJ whole genome shotgun (WGS) entry which is preliminary data.</text>
</comment>
<name>A0ABX2D6J0_9CYAN</name>
<proteinExistence type="predicted"/>
<dbReference type="Proteomes" id="UP000702425">
    <property type="component" value="Unassembled WGS sequence"/>
</dbReference>
<evidence type="ECO:0000313" key="2">
    <source>
        <dbReference type="Proteomes" id="UP000702425"/>
    </source>
</evidence>
<dbReference type="EMBL" id="SRRZ01000118">
    <property type="protein sequence ID" value="NQE37220.1"/>
    <property type="molecule type" value="Genomic_DNA"/>
</dbReference>
<sequence length="71" mass="7900">MEIHRFLLGSLTANIMSGKPCQGFEKAIKVRSKTELLKLSVIVTNTNINIPIWSGKSLQTSKMKLPSLATW</sequence>
<protein>
    <submittedName>
        <fullName evidence="1">Uncharacterized protein</fullName>
    </submittedName>
</protein>
<organism evidence="1 2">
    <name type="scientific">Microcoleus asticus IPMA8</name>
    <dbReference type="NCBI Taxonomy" id="2563858"/>
    <lineage>
        <taxon>Bacteria</taxon>
        <taxon>Bacillati</taxon>
        <taxon>Cyanobacteriota</taxon>
        <taxon>Cyanophyceae</taxon>
        <taxon>Oscillatoriophycideae</taxon>
        <taxon>Oscillatoriales</taxon>
        <taxon>Microcoleaceae</taxon>
        <taxon>Microcoleus</taxon>
        <taxon>Microcoleus asticus</taxon>
    </lineage>
</organism>
<gene>
    <name evidence="1" type="ORF">E5S67_04989</name>
</gene>
<reference evidence="1 2" key="1">
    <citation type="journal article" date="2020" name="Sci. Rep.">
        <title>A novel cyanobacterial geosmin producer, revising GeoA distribution and dispersion patterns in Bacteria.</title>
        <authorList>
            <person name="Churro C."/>
            <person name="Semedo-Aguiar A.P."/>
            <person name="Silva A.D."/>
            <person name="Pereira-Leal J.B."/>
            <person name="Leite R.B."/>
        </authorList>
    </citation>
    <scope>NUCLEOTIDE SEQUENCE [LARGE SCALE GENOMIC DNA]</scope>
    <source>
        <strain evidence="1 2">IPMA8</strain>
    </source>
</reference>
<accession>A0ABX2D6J0</accession>
<evidence type="ECO:0000313" key="1">
    <source>
        <dbReference type="EMBL" id="NQE37220.1"/>
    </source>
</evidence>